<evidence type="ECO:0008006" key="3">
    <source>
        <dbReference type="Google" id="ProtNLM"/>
    </source>
</evidence>
<organism evidence="1 2">
    <name type="scientific">Ranatra chinensis</name>
    <dbReference type="NCBI Taxonomy" id="642074"/>
    <lineage>
        <taxon>Eukaryota</taxon>
        <taxon>Metazoa</taxon>
        <taxon>Ecdysozoa</taxon>
        <taxon>Arthropoda</taxon>
        <taxon>Hexapoda</taxon>
        <taxon>Insecta</taxon>
        <taxon>Pterygota</taxon>
        <taxon>Neoptera</taxon>
        <taxon>Paraneoptera</taxon>
        <taxon>Hemiptera</taxon>
        <taxon>Heteroptera</taxon>
        <taxon>Panheteroptera</taxon>
        <taxon>Nepomorpha</taxon>
        <taxon>Nepidae</taxon>
        <taxon>Ranatrinae</taxon>
        <taxon>Ranatra</taxon>
    </lineage>
</organism>
<reference evidence="1 2" key="1">
    <citation type="submission" date="2024-07" db="EMBL/GenBank/DDBJ databases">
        <title>Chromosome-level genome assembly of the water stick insect Ranatra chinensis (Heteroptera: Nepidae).</title>
        <authorList>
            <person name="Liu X."/>
        </authorList>
    </citation>
    <scope>NUCLEOTIDE SEQUENCE [LARGE SCALE GENOMIC DNA]</scope>
    <source>
        <strain evidence="1">Cailab_2021Rc</strain>
        <tissue evidence="1">Muscle</tissue>
    </source>
</reference>
<comment type="caution">
    <text evidence="1">The sequence shown here is derived from an EMBL/GenBank/DDBJ whole genome shotgun (WGS) entry which is preliminary data.</text>
</comment>
<dbReference type="PANTHER" id="PTHR47331">
    <property type="entry name" value="PHD-TYPE DOMAIN-CONTAINING PROTEIN"/>
    <property type="match status" value="1"/>
</dbReference>
<dbReference type="Proteomes" id="UP001558652">
    <property type="component" value="Unassembled WGS sequence"/>
</dbReference>
<evidence type="ECO:0000313" key="2">
    <source>
        <dbReference type="Proteomes" id="UP001558652"/>
    </source>
</evidence>
<gene>
    <name evidence="1" type="ORF">AAG570_012795</name>
</gene>
<dbReference type="PANTHER" id="PTHR47331:SF1">
    <property type="entry name" value="GAG-LIKE PROTEIN"/>
    <property type="match status" value="1"/>
</dbReference>
<dbReference type="EMBL" id="JBFDAA010000008">
    <property type="protein sequence ID" value="KAL1129851.1"/>
    <property type="molecule type" value="Genomic_DNA"/>
</dbReference>
<dbReference type="Gene3D" id="2.40.70.10">
    <property type="entry name" value="Acid Proteases"/>
    <property type="match status" value="1"/>
</dbReference>
<protein>
    <recommendedName>
        <fullName evidence="3">Peptidase aspartic putative domain-containing protein</fullName>
    </recommendedName>
</protein>
<accession>A0ABD0YEW0</accession>
<dbReference type="SUPFAM" id="SSF50630">
    <property type="entry name" value="Acid proteases"/>
    <property type="match status" value="1"/>
</dbReference>
<dbReference type="InterPro" id="IPR021109">
    <property type="entry name" value="Peptidase_aspartic_dom_sf"/>
</dbReference>
<name>A0ABD0YEW0_9HEMI</name>
<dbReference type="AlphaFoldDB" id="A0ABD0YEW0"/>
<proteinExistence type="predicted"/>
<sequence length="234" mass="26383">MCKGTLYKCIKFLSQNVKQRLDFITRSKRSFNCLGNHLNNACTSNKRCRQCNSRHHSFLHEYTSEATRTRSPDKEQPHPTAVTYSCSVTTPYNSHSVLLGTAQILVADHVGNFHPIRAVIDCGSQVTIIQHNLVKKLKLKLQDFAPNVIGISRSDTSPIGTVMCKLRSRFSSQKILTSRAVVLPRISAQLPSSELPKDLFYRFQNLNLADPQFNKPGPVELLLGADLYPNMEKR</sequence>
<keyword evidence="2" id="KW-1185">Reference proteome</keyword>
<evidence type="ECO:0000313" key="1">
    <source>
        <dbReference type="EMBL" id="KAL1129851.1"/>
    </source>
</evidence>